<evidence type="ECO:0000313" key="6">
    <source>
        <dbReference type="EMBL" id="KAK1420524.1"/>
    </source>
</evidence>
<proteinExistence type="inferred from homology"/>
<gene>
    <name evidence="6" type="ORF">QVD17_22194</name>
</gene>
<sequence>MNPGDGESSYAMNSLLQETGIRKALPILKQAIRGINNHDLFFGQCCKMADMGCSSGKNTLLVASYIIDTIIELCNEKNLKPPQFQVCLNDLIGNDFNVLFKLLPDFYATFKKEKGENFSPCFVSAVPGSFYCRLFPDRSLHLVHSSYSVHWLSQVPEDLENNKLNIYMAKTSHPNVFQAYGNQFKTDFTKFLQMRSKEIIRGGRMVLTFVGRSVADPTSEDGCRVWNLLAQSLIDMVKEGLVRESDLNSFNVPVYFPCENEVTNVVQNEGSFSLVSLNTFHAGWDPQVNDHKNLNDYDEANQKHAENIAKAVRAITEPLLTSHFGISIIDGVFTKYRKHVARLANNEARFFSFAISLEKK</sequence>
<evidence type="ECO:0000256" key="3">
    <source>
        <dbReference type="ARBA" id="ARBA00022679"/>
    </source>
</evidence>
<name>A0AAD8KCR0_TARER</name>
<dbReference type="PANTHER" id="PTHR31009">
    <property type="entry name" value="S-ADENOSYL-L-METHIONINE:CARBOXYL METHYLTRANSFERASE FAMILY PROTEIN"/>
    <property type="match status" value="1"/>
</dbReference>
<dbReference type="Gene3D" id="3.40.50.150">
    <property type="entry name" value="Vaccinia Virus protein VP39"/>
    <property type="match status" value="1"/>
</dbReference>
<dbReference type="GO" id="GO:0032259">
    <property type="term" value="P:methylation"/>
    <property type="evidence" value="ECO:0007669"/>
    <property type="project" value="UniProtKB-KW"/>
</dbReference>
<protein>
    <submittedName>
        <fullName evidence="6">Uncharacterized protein</fullName>
    </submittedName>
</protein>
<keyword evidence="3" id="KW-0808">Transferase</keyword>
<dbReference type="InterPro" id="IPR042086">
    <property type="entry name" value="MeTrfase_capping"/>
</dbReference>
<reference evidence="6" key="1">
    <citation type="journal article" date="2023" name="bioRxiv">
        <title>Improved chromosome-level genome assembly for marigold (Tagetes erecta).</title>
        <authorList>
            <person name="Jiang F."/>
            <person name="Yuan L."/>
            <person name="Wang S."/>
            <person name="Wang H."/>
            <person name="Xu D."/>
            <person name="Wang A."/>
            <person name="Fan W."/>
        </authorList>
    </citation>
    <scope>NUCLEOTIDE SEQUENCE</scope>
    <source>
        <strain evidence="6">WSJ</strain>
        <tissue evidence="6">Leaf</tissue>
    </source>
</reference>
<dbReference type="Gene3D" id="1.10.1200.270">
    <property type="entry name" value="Methyltransferase, alpha-helical capping domain"/>
    <property type="match status" value="1"/>
</dbReference>
<evidence type="ECO:0000256" key="1">
    <source>
        <dbReference type="ARBA" id="ARBA00007967"/>
    </source>
</evidence>
<keyword evidence="2" id="KW-0489">Methyltransferase</keyword>
<keyword evidence="4" id="KW-0479">Metal-binding</keyword>
<accession>A0AAD8KCR0</accession>
<keyword evidence="7" id="KW-1185">Reference proteome</keyword>
<dbReference type="GO" id="GO:0046872">
    <property type="term" value="F:metal ion binding"/>
    <property type="evidence" value="ECO:0007669"/>
    <property type="project" value="UniProtKB-KW"/>
</dbReference>
<dbReference type="InterPro" id="IPR005299">
    <property type="entry name" value="MeTrfase_7"/>
</dbReference>
<evidence type="ECO:0000256" key="4">
    <source>
        <dbReference type="ARBA" id="ARBA00022723"/>
    </source>
</evidence>
<dbReference type="InterPro" id="IPR029063">
    <property type="entry name" value="SAM-dependent_MTases_sf"/>
</dbReference>
<dbReference type="Pfam" id="PF03492">
    <property type="entry name" value="Methyltransf_7"/>
    <property type="match status" value="1"/>
</dbReference>
<evidence type="ECO:0000256" key="5">
    <source>
        <dbReference type="ARBA" id="ARBA00022842"/>
    </source>
</evidence>
<comment type="caution">
    <text evidence="6">The sequence shown here is derived from an EMBL/GenBank/DDBJ whole genome shotgun (WGS) entry which is preliminary data.</text>
</comment>
<dbReference type="Proteomes" id="UP001229421">
    <property type="component" value="Unassembled WGS sequence"/>
</dbReference>
<dbReference type="GO" id="GO:0008168">
    <property type="term" value="F:methyltransferase activity"/>
    <property type="evidence" value="ECO:0007669"/>
    <property type="project" value="UniProtKB-KW"/>
</dbReference>
<keyword evidence="5" id="KW-0460">Magnesium</keyword>
<dbReference type="SUPFAM" id="SSF53335">
    <property type="entry name" value="S-adenosyl-L-methionine-dependent methyltransferases"/>
    <property type="match status" value="1"/>
</dbReference>
<organism evidence="6 7">
    <name type="scientific">Tagetes erecta</name>
    <name type="common">African marigold</name>
    <dbReference type="NCBI Taxonomy" id="13708"/>
    <lineage>
        <taxon>Eukaryota</taxon>
        <taxon>Viridiplantae</taxon>
        <taxon>Streptophyta</taxon>
        <taxon>Embryophyta</taxon>
        <taxon>Tracheophyta</taxon>
        <taxon>Spermatophyta</taxon>
        <taxon>Magnoliopsida</taxon>
        <taxon>eudicotyledons</taxon>
        <taxon>Gunneridae</taxon>
        <taxon>Pentapetalae</taxon>
        <taxon>asterids</taxon>
        <taxon>campanulids</taxon>
        <taxon>Asterales</taxon>
        <taxon>Asteraceae</taxon>
        <taxon>Asteroideae</taxon>
        <taxon>Heliantheae alliance</taxon>
        <taxon>Tageteae</taxon>
        <taxon>Tagetes</taxon>
    </lineage>
</organism>
<evidence type="ECO:0000256" key="2">
    <source>
        <dbReference type="ARBA" id="ARBA00022603"/>
    </source>
</evidence>
<evidence type="ECO:0000313" key="7">
    <source>
        <dbReference type="Proteomes" id="UP001229421"/>
    </source>
</evidence>
<comment type="similarity">
    <text evidence="1">Belongs to the methyltransferase superfamily. Type-7 methyltransferase family.</text>
</comment>
<dbReference type="EMBL" id="JAUHHV010000006">
    <property type="protein sequence ID" value="KAK1420524.1"/>
    <property type="molecule type" value="Genomic_DNA"/>
</dbReference>
<dbReference type="AlphaFoldDB" id="A0AAD8KCR0"/>